<evidence type="ECO:0000313" key="6">
    <source>
        <dbReference type="EMBL" id="WKN40284.1"/>
    </source>
</evidence>
<evidence type="ECO:0000256" key="1">
    <source>
        <dbReference type="ARBA" id="ARBA00022723"/>
    </source>
</evidence>
<feature type="binding site" evidence="4">
    <location>
        <position position="55"/>
    </location>
    <ligand>
        <name>Zn(2+)</name>
        <dbReference type="ChEBI" id="CHEBI:29105"/>
        <label>1</label>
    </ligand>
</feature>
<dbReference type="NCBIfam" id="TIGR01409">
    <property type="entry name" value="TAT_signal_seq"/>
    <property type="match status" value="1"/>
</dbReference>
<dbReference type="Gene3D" id="3.20.20.140">
    <property type="entry name" value="Metal-dependent hydrolases"/>
    <property type="match status" value="1"/>
</dbReference>
<dbReference type="GO" id="GO:0016788">
    <property type="term" value="F:hydrolase activity, acting on ester bonds"/>
    <property type="evidence" value="ECO:0007669"/>
    <property type="project" value="InterPro"/>
</dbReference>
<reference evidence="6" key="2">
    <citation type="journal article" date="2024" name="Antonie Van Leeuwenhoek">
        <title>Roseihalotalea indica gen. nov., sp. nov., a halophilic Bacteroidetes from mesopelagic Southwest Indian Ocean with higher carbohydrate metabolic potential.</title>
        <authorList>
            <person name="Chen B."/>
            <person name="Zhang M."/>
            <person name="Lin D."/>
            <person name="Ye J."/>
            <person name="Tang K."/>
        </authorList>
    </citation>
    <scope>NUCLEOTIDE SEQUENCE</scope>
    <source>
        <strain evidence="6">TK19036</strain>
    </source>
</reference>
<dbReference type="EMBL" id="CP120682">
    <property type="protein sequence ID" value="WKN40284.1"/>
    <property type="molecule type" value="Genomic_DNA"/>
</dbReference>
<dbReference type="PIRSF" id="PIRSF016839">
    <property type="entry name" value="PhP"/>
    <property type="match status" value="1"/>
</dbReference>
<comment type="similarity">
    <text evidence="5">Belongs to the metallo-dependent hydrolases superfamily. Phosphotriesterase family.</text>
</comment>
<dbReference type="Pfam" id="PF02126">
    <property type="entry name" value="PTE"/>
    <property type="match status" value="1"/>
</dbReference>
<feature type="binding site" evidence="4">
    <location>
        <position position="287"/>
    </location>
    <ligand>
        <name>Zn(2+)</name>
        <dbReference type="ChEBI" id="CHEBI:29105"/>
        <label>1</label>
    </ligand>
</feature>
<dbReference type="GO" id="GO:0008270">
    <property type="term" value="F:zinc ion binding"/>
    <property type="evidence" value="ECO:0007669"/>
    <property type="project" value="InterPro"/>
</dbReference>
<dbReference type="InterPro" id="IPR001559">
    <property type="entry name" value="Phosphotriesterase"/>
</dbReference>
<keyword evidence="1 4" id="KW-0479">Metal-binding</keyword>
<dbReference type="PANTHER" id="PTHR10819:SF3">
    <property type="entry name" value="PHOSPHOTRIESTERASE-RELATED PROTEIN"/>
    <property type="match status" value="1"/>
</dbReference>
<dbReference type="AlphaFoldDB" id="A0AA49JKG8"/>
<keyword evidence="2" id="KW-0378">Hydrolase</keyword>
<dbReference type="PROSITE" id="PS51318">
    <property type="entry name" value="TAT"/>
    <property type="match status" value="1"/>
</dbReference>
<proteinExistence type="inferred from homology"/>
<dbReference type="PROSITE" id="PS51347">
    <property type="entry name" value="PHOSPHOTRIESTERASE_2"/>
    <property type="match status" value="1"/>
</dbReference>
<dbReference type="InterPro" id="IPR006311">
    <property type="entry name" value="TAT_signal"/>
</dbReference>
<dbReference type="InterPro" id="IPR032466">
    <property type="entry name" value="Metal_Hydrolase"/>
</dbReference>
<gene>
    <name evidence="6" type="ORF">K4G66_16450</name>
</gene>
<organism evidence="6">
    <name type="scientific">Roseihalotalea indica</name>
    <dbReference type="NCBI Taxonomy" id="2867963"/>
    <lineage>
        <taxon>Bacteria</taxon>
        <taxon>Pseudomonadati</taxon>
        <taxon>Bacteroidota</taxon>
        <taxon>Cytophagia</taxon>
        <taxon>Cytophagales</taxon>
        <taxon>Catalimonadaceae</taxon>
        <taxon>Roseihalotalea</taxon>
    </lineage>
</organism>
<dbReference type="SUPFAM" id="SSF51556">
    <property type="entry name" value="Metallo-dependent hydrolases"/>
    <property type="match status" value="1"/>
</dbReference>
<comment type="cofactor">
    <cofactor evidence="4">
        <name>a divalent metal cation</name>
        <dbReference type="ChEBI" id="CHEBI:60240"/>
    </cofactor>
    <text evidence="4">Binds 2 divalent metal cations per subunit.</text>
</comment>
<feature type="binding site" description="via carbamate group" evidence="4">
    <location>
        <position position="173"/>
    </location>
    <ligand>
        <name>Zn(2+)</name>
        <dbReference type="ChEBI" id="CHEBI:29105"/>
        <label>2</label>
    </ligand>
</feature>
<sequence>MISFTQSRRHFLKTASVAGAVGFLRIPFLSSSNAAAVQTVQGSLKPSEMGVTLAHEHILVDFIGAEQVSPDRYKAEAVIEKVKPYLEKIKALGCQTFVDCTPNYLGRDVSLLQQLSEATGLHIVTNTGLYGARNGIFLPEFVSRETPQQLAQRWIEEYQNGIDGTDIRPGFIKIGVNNGPLVDYDRKLVQAAALTHRETGLTIAAHTGDAAAAMEEIQIIQEAGVHPSAFIWVHAQGKGYENHVKAAKLGAWVELDGISEESYADHARQVKALRDANLLEQVLVSCDAGWYHVGEPDGGDYRSHAVLFEKFVPEIKKLGLSAAEVDQLLVKNPAKAFVIQKKG</sequence>
<feature type="binding site" evidence="4">
    <location>
        <position position="206"/>
    </location>
    <ligand>
        <name>Zn(2+)</name>
        <dbReference type="ChEBI" id="CHEBI:29105"/>
        <label>2</label>
    </ligand>
</feature>
<protein>
    <submittedName>
        <fullName evidence="6">Twin-arginine translocation signal domain-containing protein</fullName>
    </submittedName>
</protein>
<feature type="binding site" evidence="4">
    <location>
        <position position="57"/>
    </location>
    <ligand>
        <name>Zn(2+)</name>
        <dbReference type="ChEBI" id="CHEBI:29105"/>
        <label>1</label>
    </ligand>
</feature>
<evidence type="ECO:0000256" key="5">
    <source>
        <dbReference type="PROSITE-ProRule" id="PRU00679"/>
    </source>
</evidence>
<dbReference type="PROSITE" id="PS01322">
    <property type="entry name" value="PHOSPHOTRIESTERASE_1"/>
    <property type="match status" value="1"/>
</dbReference>
<dbReference type="PANTHER" id="PTHR10819">
    <property type="entry name" value="PHOSPHOTRIESTERASE-RELATED"/>
    <property type="match status" value="1"/>
</dbReference>
<name>A0AA49JKG8_9BACT</name>
<dbReference type="InterPro" id="IPR017947">
    <property type="entry name" value="AryldialkylPase_Zn-BS"/>
</dbReference>
<feature type="binding site" description="via carbamate group" evidence="4">
    <location>
        <position position="173"/>
    </location>
    <ligand>
        <name>Zn(2+)</name>
        <dbReference type="ChEBI" id="CHEBI:29105"/>
        <label>1</label>
    </ligand>
</feature>
<feature type="binding site" evidence="4">
    <location>
        <position position="234"/>
    </location>
    <ligand>
        <name>Zn(2+)</name>
        <dbReference type="ChEBI" id="CHEBI:29105"/>
        <label>2</label>
    </ligand>
</feature>
<evidence type="ECO:0000256" key="3">
    <source>
        <dbReference type="PIRSR" id="PIRSR601559-50"/>
    </source>
</evidence>
<reference evidence="6" key="1">
    <citation type="journal article" date="2023" name="Comput. Struct. Biotechnol. J.">
        <title>Discovery of a novel marine Bacteroidetes with a rich repertoire of carbohydrate-active enzymes.</title>
        <authorList>
            <person name="Chen B."/>
            <person name="Liu G."/>
            <person name="Chen Q."/>
            <person name="Wang H."/>
            <person name="Liu L."/>
            <person name="Tang K."/>
        </authorList>
    </citation>
    <scope>NUCLEOTIDE SEQUENCE</scope>
    <source>
        <strain evidence="6">TK19036</strain>
    </source>
</reference>
<dbReference type="InterPro" id="IPR019546">
    <property type="entry name" value="TAT_signal_bac_arc"/>
</dbReference>
<feature type="modified residue" description="N6-carboxylysine" evidence="3 5">
    <location>
        <position position="173"/>
    </location>
</feature>
<evidence type="ECO:0000256" key="2">
    <source>
        <dbReference type="ARBA" id="ARBA00022801"/>
    </source>
</evidence>
<evidence type="ECO:0000256" key="4">
    <source>
        <dbReference type="PIRSR" id="PIRSR601559-51"/>
    </source>
</evidence>
<accession>A0AA49JKG8</accession>